<dbReference type="GO" id="GO:0006508">
    <property type="term" value="P:proteolysis"/>
    <property type="evidence" value="ECO:0007669"/>
    <property type="project" value="UniProtKB-KW"/>
</dbReference>
<dbReference type="eggNOG" id="KOG1339">
    <property type="taxonomic scope" value="Eukaryota"/>
</dbReference>
<name>G7KPD7_MEDTR</name>
<keyword evidence="1" id="KW-0645">Protease</keyword>
<gene>
    <name evidence="1" type="ordered locus">MTR_6g087710</name>
</gene>
<protein>
    <submittedName>
        <fullName evidence="1">Aspartyl protease-like protein, putative</fullName>
    </submittedName>
</protein>
<dbReference type="Proteomes" id="UP000002051">
    <property type="component" value="Chromosome 6"/>
</dbReference>
<sequence length="82" mass="9468">MELPGFGILFSDGTFWDFLLENYLIQIEYGDVVCLSIFVIPSLGLSLCTFNKWKLLTTELLYILYDMKKSRLGYAPMKCVEV</sequence>
<reference evidence="1 3" key="1">
    <citation type="journal article" date="2011" name="Nature">
        <title>The Medicago genome provides insight into the evolution of rhizobial symbioses.</title>
        <authorList>
            <person name="Young N.D."/>
            <person name="Debelle F."/>
            <person name="Oldroyd G.E."/>
            <person name="Geurts R."/>
            <person name="Cannon S.B."/>
            <person name="Udvardi M.K."/>
            <person name="Benedito V.A."/>
            <person name="Mayer K.F."/>
            <person name="Gouzy J."/>
            <person name="Schoof H."/>
            <person name="Van de Peer Y."/>
            <person name="Proost S."/>
            <person name="Cook D.R."/>
            <person name="Meyers B.C."/>
            <person name="Spannagl M."/>
            <person name="Cheung F."/>
            <person name="De Mita S."/>
            <person name="Krishnakumar V."/>
            <person name="Gundlach H."/>
            <person name="Zhou S."/>
            <person name="Mudge J."/>
            <person name="Bharti A.K."/>
            <person name="Murray J.D."/>
            <person name="Naoumkina M.A."/>
            <person name="Rosen B."/>
            <person name="Silverstein K.A."/>
            <person name="Tang H."/>
            <person name="Rombauts S."/>
            <person name="Zhao P.X."/>
            <person name="Zhou P."/>
            <person name="Barbe V."/>
            <person name="Bardou P."/>
            <person name="Bechner M."/>
            <person name="Bellec A."/>
            <person name="Berger A."/>
            <person name="Berges H."/>
            <person name="Bidwell S."/>
            <person name="Bisseling T."/>
            <person name="Choisne N."/>
            <person name="Couloux A."/>
            <person name="Denny R."/>
            <person name="Deshpande S."/>
            <person name="Dai X."/>
            <person name="Doyle J.J."/>
            <person name="Dudez A.M."/>
            <person name="Farmer A.D."/>
            <person name="Fouteau S."/>
            <person name="Franken C."/>
            <person name="Gibelin C."/>
            <person name="Gish J."/>
            <person name="Goldstein S."/>
            <person name="Gonzalez A.J."/>
            <person name="Green P.J."/>
            <person name="Hallab A."/>
            <person name="Hartog M."/>
            <person name="Hua A."/>
            <person name="Humphray S.J."/>
            <person name="Jeong D.H."/>
            <person name="Jing Y."/>
            <person name="Jocker A."/>
            <person name="Kenton S.M."/>
            <person name="Kim D.J."/>
            <person name="Klee K."/>
            <person name="Lai H."/>
            <person name="Lang C."/>
            <person name="Lin S."/>
            <person name="Macmil S.L."/>
            <person name="Magdelenat G."/>
            <person name="Matthews L."/>
            <person name="McCorrison J."/>
            <person name="Monaghan E.L."/>
            <person name="Mun J.H."/>
            <person name="Najar F.Z."/>
            <person name="Nicholson C."/>
            <person name="Noirot C."/>
            <person name="O'Bleness M."/>
            <person name="Paule C.R."/>
            <person name="Poulain J."/>
            <person name="Prion F."/>
            <person name="Qin B."/>
            <person name="Qu C."/>
            <person name="Retzel E.F."/>
            <person name="Riddle C."/>
            <person name="Sallet E."/>
            <person name="Samain S."/>
            <person name="Samson N."/>
            <person name="Sanders I."/>
            <person name="Saurat O."/>
            <person name="Scarpelli C."/>
            <person name="Schiex T."/>
            <person name="Segurens B."/>
            <person name="Severin A.J."/>
            <person name="Sherrier D.J."/>
            <person name="Shi R."/>
            <person name="Sims S."/>
            <person name="Singer S.R."/>
            <person name="Sinharoy S."/>
            <person name="Sterck L."/>
            <person name="Viollet A."/>
            <person name="Wang B.B."/>
            <person name="Wang K."/>
            <person name="Wang M."/>
            <person name="Wang X."/>
            <person name="Warfsmann J."/>
            <person name="Weissenbach J."/>
            <person name="White D.D."/>
            <person name="White J.D."/>
            <person name="Wiley G.B."/>
            <person name="Wincker P."/>
            <person name="Xing Y."/>
            <person name="Yang L."/>
            <person name="Yao Z."/>
            <person name="Ying F."/>
            <person name="Zhai J."/>
            <person name="Zhou L."/>
            <person name="Zuber A."/>
            <person name="Denarie J."/>
            <person name="Dixon R.A."/>
            <person name="May G.D."/>
            <person name="Schwartz D.C."/>
            <person name="Rogers J."/>
            <person name="Quetier F."/>
            <person name="Town C.D."/>
            <person name="Roe B.A."/>
        </authorList>
    </citation>
    <scope>NUCLEOTIDE SEQUENCE [LARGE SCALE GENOMIC DNA]</scope>
    <source>
        <strain evidence="1">A17</strain>
        <strain evidence="2 3">cv. Jemalong A17</strain>
    </source>
</reference>
<reference evidence="1 3" key="2">
    <citation type="journal article" date="2014" name="BMC Genomics">
        <title>An improved genome release (version Mt4.0) for the model legume Medicago truncatula.</title>
        <authorList>
            <person name="Tang H."/>
            <person name="Krishnakumar V."/>
            <person name="Bidwell S."/>
            <person name="Rosen B."/>
            <person name="Chan A."/>
            <person name="Zhou S."/>
            <person name="Gentzbittel L."/>
            <person name="Childs K.L."/>
            <person name="Yandell M."/>
            <person name="Gundlach H."/>
            <person name="Mayer K.F."/>
            <person name="Schwartz D.C."/>
            <person name="Town C.D."/>
        </authorList>
    </citation>
    <scope>GENOME REANNOTATION</scope>
    <source>
        <strain evidence="2 3">cv. Jemalong A17</strain>
    </source>
</reference>
<dbReference type="EMBL" id="CM001222">
    <property type="protein sequence ID" value="AES76826.1"/>
    <property type="molecule type" value="Genomic_DNA"/>
</dbReference>
<evidence type="ECO:0000313" key="3">
    <source>
        <dbReference type="Proteomes" id="UP000002051"/>
    </source>
</evidence>
<accession>G7KPD7</accession>
<evidence type="ECO:0000313" key="1">
    <source>
        <dbReference type="EMBL" id="AES76826.1"/>
    </source>
</evidence>
<dbReference type="GO" id="GO:0008233">
    <property type="term" value="F:peptidase activity"/>
    <property type="evidence" value="ECO:0007669"/>
    <property type="project" value="UniProtKB-KW"/>
</dbReference>
<proteinExistence type="predicted"/>
<dbReference type="AlphaFoldDB" id="G7KPD7"/>
<reference evidence="2" key="3">
    <citation type="submission" date="2015-04" db="UniProtKB">
        <authorList>
            <consortium name="EnsemblPlants"/>
        </authorList>
    </citation>
    <scope>IDENTIFICATION</scope>
    <source>
        <strain evidence="2">cv. Jemalong A17</strain>
    </source>
</reference>
<dbReference type="EnsemblPlants" id="AES76826">
    <property type="protein sequence ID" value="AES76826"/>
    <property type="gene ID" value="MTR_6g087710"/>
</dbReference>
<keyword evidence="1" id="KW-0378">Hydrolase</keyword>
<dbReference type="HOGENOM" id="CLU_2561817_0_0_1"/>
<dbReference type="SUPFAM" id="SSF50630">
    <property type="entry name" value="Acid proteases"/>
    <property type="match status" value="1"/>
</dbReference>
<dbReference type="PaxDb" id="3880-AES76826"/>
<organism evidence="1 3">
    <name type="scientific">Medicago truncatula</name>
    <name type="common">Barrel medic</name>
    <name type="synonym">Medicago tribuloides</name>
    <dbReference type="NCBI Taxonomy" id="3880"/>
    <lineage>
        <taxon>Eukaryota</taxon>
        <taxon>Viridiplantae</taxon>
        <taxon>Streptophyta</taxon>
        <taxon>Embryophyta</taxon>
        <taxon>Tracheophyta</taxon>
        <taxon>Spermatophyta</taxon>
        <taxon>Magnoliopsida</taxon>
        <taxon>eudicotyledons</taxon>
        <taxon>Gunneridae</taxon>
        <taxon>Pentapetalae</taxon>
        <taxon>rosids</taxon>
        <taxon>fabids</taxon>
        <taxon>Fabales</taxon>
        <taxon>Fabaceae</taxon>
        <taxon>Papilionoideae</taxon>
        <taxon>50 kb inversion clade</taxon>
        <taxon>NPAAA clade</taxon>
        <taxon>Hologalegina</taxon>
        <taxon>IRL clade</taxon>
        <taxon>Trifolieae</taxon>
        <taxon>Medicago</taxon>
    </lineage>
</organism>
<evidence type="ECO:0000313" key="2">
    <source>
        <dbReference type="EnsemblPlants" id="AES76826"/>
    </source>
</evidence>
<dbReference type="InterPro" id="IPR021109">
    <property type="entry name" value="Peptidase_aspartic_dom_sf"/>
</dbReference>
<dbReference type="STRING" id="3880.G7KPD7"/>
<keyword evidence="3" id="KW-1185">Reference proteome</keyword>